<keyword evidence="2" id="KW-1133">Transmembrane helix</keyword>
<organism evidence="3 4">
    <name type="scientific">Cudoniella acicularis</name>
    <dbReference type="NCBI Taxonomy" id="354080"/>
    <lineage>
        <taxon>Eukaryota</taxon>
        <taxon>Fungi</taxon>
        <taxon>Dikarya</taxon>
        <taxon>Ascomycota</taxon>
        <taxon>Pezizomycotina</taxon>
        <taxon>Leotiomycetes</taxon>
        <taxon>Helotiales</taxon>
        <taxon>Tricladiaceae</taxon>
        <taxon>Cudoniella</taxon>
    </lineage>
</organism>
<sequence length="856" mass="89915">MENTVYQSASRRFYKPSTTRAPVLIFLLFLTLFLIAITELACRHIPAHAGVGKLGNVVDDVLSKPKNGTSLLRRLNSSMPISPVSIAPTSTVNYLTPIGPVSQPISVPQGQPTETAIGGYLSPNGSPLTPASVSQGQPTSTAIGGYLNPSGSVSQPTSVQSSSMMVIVGYLQPSGYSSSGISISQTPVSATPLTPVSISETGTATGGDLSVGNTGTPLVPSATGPYLSVGNNPLPPSSIITLTTVAPISVPQTPSTSATGLQSVVTLATPIAGYLSTSVVPVSISGVSAVSITPSTETQVSTPIVSSGQTLTTPAPTLVFVDGHVSTQTTPGIATDANGSPLPILTSVDGQVFAVTPVMTVVNGKTIAETPVLTVIGGQTLAVTPVVAVMNGQTFTATPVLTVVGGQTYAETPYITVSSGVTYTTTPIPIEVISTGVPPSGYLSNGGSATSTAIYPTATIVNSTGTYFAWSNDMTTLAPQITLDQYVTVSFVPLIIAVLYTIPWRILDSTFREMEPFYQLNQHGGALGRNSLCLDYSTSFLITVPFKALYRGHFIPFWSSLISLSVLVLAPLSSEAFFVSLSGDCGPNSTGDCNASWGIYSALARFIQGVLSFVAVLLILILIFNARRGSGVYSEPLSIIGLTILLSKSPLLQGLRQIDSLISTKELKDMLAKKHFALSSFLASDGSRCHGIVPLDTGDSELGFFAATIKAGKKGRYSAVTQATDETGINTTSPESTHRQFGKRQDIKQKGFYFFSFFILGGLLCLITYYHYTGPNPVTGKSTGFEEFMDSQGFGVRFMMTALGVAVKLLWSNIDTGKPPKITSFKMHQTNTQQTSDEISLLHPSCAAQQRQSTQF</sequence>
<dbReference type="EMBL" id="JAAMPI010000276">
    <property type="protein sequence ID" value="KAF4633241.1"/>
    <property type="molecule type" value="Genomic_DNA"/>
</dbReference>
<dbReference type="PANTHER" id="PTHR37544">
    <property type="entry name" value="SPRAY-RELATED"/>
    <property type="match status" value="1"/>
</dbReference>
<dbReference type="Proteomes" id="UP000566819">
    <property type="component" value="Unassembled WGS sequence"/>
</dbReference>
<feature type="transmembrane region" description="Helical" evidence="2">
    <location>
        <begin position="486"/>
        <end position="507"/>
    </location>
</feature>
<dbReference type="Pfam" id="PF11915">
    <property type="entry name" value="DUF3433"/>
    <property type="match status" value="1"/>
</dbReference>
<proteinExistence type="predicted"/>
<gene>
    <name evidence="3" type="ORF">G7Y89_g4876</name>
</gene>
<feature type="compositionally biased region" description="Polar residues" evidence="1">
    <location>
        <begin position="123"/>
        <end position="142"/>
    </location>
</feature>
<dbReference type="OrthoDB" id="5428901at2759"/>
<evidence type="ECO:0000313" key="4">
    <source>
        <dbReference type="Proteomes" id="UP000566819"/>
    </source>
</evidence>
<keyword evidence="2" id="KW-0812">Transmembrane</keyword>
<dbReference type="InterPro" id="IPR021840">
    <property type="entry name" value="DUF3433"/>
</dbReference>
<dbReference type="PANTHER" id="PTHR37544:SF3">
    <property type="entry name" value="SPRAY"/>
    <property type="match status" value="1"/>
</dbReference>
<feature type="region of interest" description="Disordered" evidence="1">
    <location>
        <begin position="122"/>
        <end position="155"/>
    </location>
</feature>
<feature type="transmembrane region" description="Helical" evidence="2">
    <location>
        <begin position="606"/>
        <end position="624"/>
    </location>
</feature>
<comment type="caution">
    <text evidence="3">The sequence shown here is derived from an EMBL/GenBank/DDBJ whole genome shotgun (WGS) entry which is preliminary data.</text>
</comment>
<keyword evidence="2" id="KW-0472">Membrane</keyword>
<evidence type="ECO:0000313" key="3">
    <source>
        <dbReference type="EMBL" id="KAF4633241.1"/>
    </source>
</evidence>
<accession>A0A8H4RPW6</accession>
<evidence type="ECO:0000256" key="1">
    <source>
        <dbReference type="SAM" id="MobiDB-lite"/>
    </source>
</evidence>
<protein>
    <submittedName>
        <fullName evidence="3">Uncharacterized protein</fullName>
    </submittedName>
</protein>
<reference evidence="3 4" key="1">
    <citation type="submission" date="2020-03" db="EMBL/GenBank/DDBJ databases">
        <title>Draft Genome Sequence of Cudoniella acicularis.</title>
        <authorList>
            <person name="Buettner E."/>
            <person name="Kellner H."/>
        </authorList>
    </citation>
    <scope>NUCLEOTIDE SEQUENCE [LARGE SCALE GENOMIC DNA]</scope>
    <source>
        <strain evidence="3 4">DSM 108380</strain>
    </source>
</reference>
<dbReference type="AlphaFoldDB" id="A0A8H4RPW6"/>
<feature type="transmembrane region" description="Helical" evidence="2">
    <location>
        <begin position="21"/>
        <end position="41"/>
    </location>
</feature>
<feature type="transmembrane region" description="Helical" evidence="2">
    <location>
        <begin position="554"/>
        <end position="572"/>
    </location>
</feature>
<feature type="transmembrane region" description="Helical" evidence="2">
    <location>
        <begin position="792"/>
        <end position="811"/>
    </location>
</feature>
<keyword evidence="4" id="KW-1185">Reference proteome</keyword>
<name>A0A8H4RPW6_9HELO</name>
<evidence type="ECO:0000256" key="2">
    <source>
        <dbReference type="SAM" id="Phobius"/>
    </source>
</evidence>
<feature type="transmembrane region" description="Helical" evidence="2">
    <location>
        <begin position="752"/>
        <end position="772"/>
    </location>
</feature>